<feature type="binding site" evidence="4">
    <location>
        <position position="50"/>
    </location>
    <ligand>
        <name>Mg(2+)</name>
        <dbReference type="ChEBI" id="CHEBI:18420"/>
    </ligand>
</feature>
<accession>A0A4U5PBS1</accession>
<evidence type="ECO:0000256" key="2">
    <source>
        <dbReference type="ARBA" id="ARBA00023134"/>
    </source>
</evidence>
<name>A0A4U5PBS1_STECR</name>
<dbReference type="GO" id="GO:0005525">
    <property type="term" value="F:GTP binding"/>
    <property type="evidence" value="ECO:0007669"/>
    <property type="project" value="UniProtKB-KW"/>
</dbReference>
<dbReference type="InterPro" id="IPR006689">
    <property type="entry name" value="Small_GTPase_ARF/SAR"/>
</dbReference>
<organism evidence="6 7">
    <name type="scientific">Steinernema carpocapsae</name>
    <name type="common">Entomopathogenic nematode</name>
    <dbReference type="NCBI Taxonomy" id="34508"/>
    <lineage>
        <taxon>Eukaryota</taxon>
        <taxon>Metazoa</taxon>
        <taxon>Ecdysozoa</taxon>
        <taxon>Nematoda</taxon>
        <taxon>Chromadorea</taxon>
        <taxon>Rhabditida</taxon>
        <taxon>Tylenchina</taxon>
        <taxon>Panagrolaimomorpha</taxon>
        <taxon>Strongyloidoidea</taxon>
        <taxon>Steinernematidae</taxon>
        <taxon>Steinernema</taxon>
    </lineage>
</organism>
<dbReference type="Pfam" id="PF00025">
    <property type="entry name" value="Arf"/>
    <property type="match status" value="1"/>
</dbReference>
<keyword evidence="4" id="KW-0479">Metal-binding</keyword>
<feature type="binding site" evidence="4">
    <location>
        <position position="67"/>
    </location>
    <ligand>
        <name>Mg(2+)</name>
        <dbReference type="ChEBI" id="CHEBI:18420"/>
    </ligand>
</feature>
<feature type="binding site" evidence="3">
    <location>
        <begin position="145"/>
        <end position="148"/>
    </location>
    <ligand>
        <name>GTP</name>
        <dbReference type="ChEBI" id="CHEBI:37565"/>
    </ligand>
</feature>
<dbReference type="PROSITE" id="PS51417">
    <property type="entry name" value="ARF"/>
    <property type="match status" value="1"/>
</dbReference>
<reference evidence="6 7" key="2">
    <citation type="journal article" date="2019" name="G3 (Bethesda)">
        <title>Hybrid Assembly of the Genome of the Entomopathogenic Nematode Steinernema carpocapsae Identifies the X-Chromosome.</title>
        <authorList>
            <person name="Serra L."/>
            <person name="Macchietto M."/>
            <person name="Macias-Munoz A."/>
            <person name="McGill C.J."/>
            <person name="Rodriguez I.M."/>
            <person name="Rodriguez B."/>
            <person name="Murad R."/>
            <person name="Mortazavi A."/>
        </authorList>
    </citation>
    <scope>NUCLEOTIDE SEQUENCE [LARGE SCALE GENOMIC DNA]</scope>
    <source>
        <strain evidence="6 7">ALL</strain>
    </source>
</reference>
<dbReference type="SMART" id="SM00177">
    <property type="entry name" value="ARF"/>
    <property type="match status" value="1"/>
</dbReference>
<keyword evidence="7" id="KW-1185">Reference proteome</keyword>
<proteinExistence type="predicted"/>
<dbReference type="GO" id="GO:0046872">
    <property type="term" value="F:metal ion binding"/>
    <property type="evidence" value="ECO:0007669"/>
    <property type="project" value="UniProtKB-KW"/>
</dbReference>
<evidence type="ECO:0008006" key="8">
    <source>
        <dbReference type="Google" id="ProtNLM"/>
    </source>
</evidence>
<dbReference type="SUPFAM" id="SSF52540">
    <property type="entry name" value="P-loop containing nucleoside triphosphate hydrolases"/>
    <property type="match status" value="1"/>
</dbReference>
<dbReference type="OrthoDB" id="14717at2759"/>
<protein>
    <recommendedName>
        <fullName evidence="8">ADP-ribosylation factor-like protein 13B</fullName>
    </recommendedName>
</protein>
<evidence type="ECO:0000256" key="1">
    <source>
        <dbReference type="ARBA" id="ARBA00022741"/>
    </source>
</evidence>
<reference evidence="6 7" key="1">
    <citation type="journal article" date="2015" name="Genome Biol.">
        <title>Comparative genomics of Steinernema reveals deeply conserved gene regulatory networks.</title>
        <authorList>
            <person name="Dillman A.R."/>
            <person name="Macchietto M."/>
            <person name="Porter C.F."/>
            <person name="Rogers A."/>
            <person name="Williams B."/>
            <person name="Antoshechkin I."/>
            <person name="Lee M.M."/>
            <person name="Goodwin Z."/>
            <person name="Lu X."/>
            <person name="Lewis E.E."/>
            <person name="Goodrich-Blair H."/>
            <person name="Stock S.P."/>
            <person name="Adams B.J."/>
            <person name="Sternberg P.W."/>
            <person name="Mortazavi A."/>
        </authorList>
    </citation>
    <scope>NUCLEOTIDE SEQUENCE [LARGE SCALE GENOMIC DNA]</scope>
    <source>
        <strain evidence="6 7">ALL</strain>
    </source>
</reference>
<evidence type="ECO:0000256" key="4">
    <source>
        <dbReference type="PIRSR" id="PIRSR606689-2"/>
    </source>
</evidence>
<evidence type="ECO:0000256" key="3">
    <source>
        <dbReference type="PIRSR" id="PIRSR606689-1"/>
    </source>
</evidence>
<dbReference type="GO" id="GO:0060170">
    <property type="term" value="C:ciliary membrane"/>
    <property type="evidence" value="ECO:0007669"/>
    <property type="project" value="TreeGrafter"/>
</dbReference>
<dbReference type="Proteomes" id="UP000298663">
    <property type="component" value="Unassembled WGS sequence"/>
</dbReference>
<keyword evidence="2 3" id="KW-0342">GTP-binding</keyword>
<evidence type="ECO:0000313" key="6">
    <source>
        <dbReference type="EMBL" id="TKR93424.1"/>
    </source>
</evidence>
<dbReference type="PANTHER" id="PTHR46090">
    <property type="entry name" value="ADP-RIBOSYLATION FACTOR-LIKE PROTEIN 13B"/>
    <property type="match status" value="1"/>
</dbReference>
<keyword evidence="4" id="KW-0460">Magnesium</keyword>
<dbReference type="InterPro" id="IPR005225">
    <property type="entry name" value="Small_GTP-bd"/>
</dbReference>
<feature type="binding site" evidence="3">
    <location>
        <begin position="43"/>
        <end position="50"/>
    </location>
    <ligand>
        <name>GTP</name>
        <dbReference type="ChEBI" id="CHEBI:37565"/>
    </ligand>
</feature>
<feature type="region of interest" description="Disordered" evidence="5">
    <location>
        <begin position="317"/>
        <end position="379"/>
    </location>
</feature>
<keyword evidence="1 3" id="KW-0547">Nucleotide-binding</keyword>
<dbReference type="GO" id="GO:0097500">
    <property type="term" value="P:receptor localization to non-motile cilium"/>
    <property type="evidence" value="ECO:0007669"/>
    <property type="project" value="TreeGrafter"/>
</dbReference>
<dbReference type="InterPro" id="IPR027417">
    <property type="entry name" value="P-loop_NTPase"/>
</dbReference>
<dbReference type="PRINTS" id="PR00328">
    <property type="entry name" value="SAR1GTPBP"/>
</dbReference>
<dbReference type="InterPro" id="IPR051995">
    <property type="entry name" value="Ciliary_GTPase"/>
</dbReference>
<feature type="compositionally biased region" description="Basic and acidic residues" evidence="5">
    <location>
        <begin position="227"/>
        <end position="246"/>
    </location>
</feature>
<evidence type="ECO:0000313" key="7">
    <source>
        <dbReference type="Proteomes" id="UP000298663"/>
    </source>
</evidence>
<sequence>MGCVCSRGFNDDDDGLSFLCCCCNQKRHKKRRIRDPITVCVIGLDGAGKTTIIKALRNESPEWVQQTHGFCREEFALDKQKIVAYDLGGDARIRGIWSTYFAECYAVVFVIDGSNHVRISEANEELEKLKNNVDLNGKPLLVFLNKKDAVGCLSEMDLALQINFQEISVDLNSVIRVEAVSAISGYGKATDQGIVAGFRYVLDYLEENYEGIDDGVRKAMKVLEERRKREKEERQMRLAEMEARESEPDDVNSEVVGNGTVPSAEEEGPKANGSVVRKKSAVSKNKVEPVNQPKTQAEKAEAPQPNYDVFTVQAEMHTSPTEVSQADRRISVRSTMSPQSEIFVGDGDANPISYRAGKRRPSNVESDVHFRSSNRASDN</sequence>
<dbReference type="GO" id="GO:0097730">
    <property type="term" value="C:non-motile cilium"/>
    <property type="evidence" value="ECO:0007669"/>
    <property type="project" value="TreeGrafter"/>
</dbReference>
<dbReference type="PANTHER" id="PTHR46090:SF2">
    <property type="entry name" value="ADP-RIBOSYLATION FACTOR-LIKE PROTEIN 13B"/>
    <property type="match status" value="1"/>
</dbReference>
<dbReference type="AlphaFoldDB" id="A0A4U5PBS1"/>
<comment type="caution">
    <text evidence="6">The sequence shown here is derived from an EMBL/GenBank/DDBJ whole genome shotgun (WGS) entry which is preliminary data.</text>
</comment>
<dbReference type="NCBIfam" id="TIGR00231">
    <property type="entry name" value="small_GTP"/>
    <property type="match status" value="1"/>
</dbReference>
<feature type="binding site" evidence="3">
    <location>
        <position position="89"/>
    </location>
    <ligand>
        <name>GTP</name>
        <dbReference type="ChEBI" id="CHEBI:37565"/>
    </ligand>
</feature>
<dbReference type="GO" id="GO:0003924">
    <property type="term" value="F:GTPase activity"/>
    <property type="evidence" value="ECO:0007669"/>
    <property type="project" value="InterPro"/>
</dbReference>
<dbReference type="EMBL" id="AZBU02000002">
    <property type="protein sequence ID" value="TKR93424.1"/>
    <property type="molecule type" value="Genomic_DNA"/>
</dbReference>
<dbReference type="SMART" id="SM00178">
    <property type="entry name" value="SAR"/>
    <property type="match status" value="1"/>
</dbReference>
<dbReference type="STRING" id="34508.A0A4U5PBS1"/>
<gene>
    <name evidence="6" type="ORF">L596_007884</name>
</gene>
<evidence type="ECO:0000256" key="5">
    <source>
        <dbReference type="SAM" id="MobiDB-lite"/>
    </source>
</evidence>
<feature type="region of interest" description="Disordered" evidence="5">
    <location>
        <begin position="227"/>
        <end position="305"/>
    </location>
</feature>
<dbReference type="Gene3D" id="3.40.50.300">
    <property type="entry name" value="P-loop containing nucleotide triphosphate hydrolases"/>
    <property type="match status" value="1"/>
</dbReference>
<dbReference type="GO" id="GO:1905515">
    <property type="term" value="P:non-motile cilium assembly"/>
    <property type="evidence" value="ECO:0007669"/>
    <property type="project" value="TreeGrafter"/>
</dbReference>